<sequence length="614" mass="71933">MIKKNNAQEKAIQTISGQLILVACPGAGKTTTLLRRINYMITKRNINPLNILMITFTKAAADEMNKRYARMFGKNPGVTFCTIHSFCLAITKKFSLEKLSVLSELEKYTFFRDKIRYNASIADKDAFISDIILDISILKNNMLSVSEYSPNCTVNKDLFQGLYTDYEDYKEKKGKMDYDDILLIARDILLNNNIALQWLRERYQYIQVDEYQDTNYLQRDIIYQIAGKTGNLAVVGDDDQSIYAFRGARPEIMLNFTKDFPNAALINMSTNYRSLKNIIHDADLLIKQNQVRFAKDFIGFREADGCVKYINYKDNTSQVDTIVKKIQEMIEKGEDPNDIAILYRINKESMPFAEKFIAKKMQFQCNEKLMSKYDHWMFQDILAYHEVATGNDVDGVFFRKISNHPNRFFFGKTFSDVKPDINLLITAIMRQKKKEQWQINKAIDKAYDLFRNLNILKEAAPEDFLTCLWKDVGYKDFIREYAKSRNMEPKELKEIWDDYKKEAKNYKTWEEWKKAIEIYRIKLAEANQSKGGITLSTMHRSKGLEWKNVFIIDCVEGIYPFEKATKPEQIEEERRLFYVAMTRAKDNLYLTSYDKKNGKNQTVSRFLSNYVKNK</sequence>
<comment type="caution">
    <text evidence="14">The sequence shown here is derived from an EMBL/GenBank/DDBJ whole genome shotgun (WGS) entry which is preliminary data.</text>
</comment>
<evidence type="ECO:0000313" key="14">
    <source>
        <dbReference type="EMBL" id="RHN12674.1"/>
    </source>
</evidence>
<evidence type="ECO:0000256" key="1">
    <source>
        <dbReference type="ARBA" id="ARBA00009922"/>
    </source>
</evidence>
<evidence type="ECO:0000256" key="4">
    <source>
        <dbReference type="ARBA" id="ARBA00022806"/>
    </source>
</evidence>
<dbReference type="EC" id="5.6.2.4" evidence="9"/>
<evidence type="ECO:0000256" key="6">
    <source>
        <dbReference type="ARBA" id="ARBA00023125"/>
    </source>
</evidence>
<dbReference type="PANTHER" id="PTHR11070">
    <property type="entry name" value="UVRD / RECB / PCRA DNA HELICASE FAMILY MEMBER"/>
    <property type="match status" value="1"/>
</dbReference>
<feature type="domain" description="UvrD-like helicase ATP-binding" evidence="12">
    <location>
        <begin position="2"/>
        <end position="275"/>
    </location>
</feature>
<organism evidence="14 15">
    <name type="scientific">Anaerobutyricum hallii</name>
    <dbReference type="NCBI Taxonomy" id="39488"/>
    <lineage>
        <taxon>Bacteria</taxon>
        <taxon>Bacillati</taxon>
        <taxon>Bacillota</taxon>
        <taxon>Clostridia</taxon>
        <taxon>Lachnospirales</taxon>
        <taxon>Lachnospiraceae</taxon>
        <taxon>Anaerobutyricum</taxon>
    </lineage>
</organism>
<reference evidence="14 15" key="1">
    <citation type="submission" date="2018-08" db="EMBL/GenBank/DDBJ databases">
        <title>A genome reference for cultivated species of the human gut microbiota.</title>
        <authorList>
            <person name="Zou Y."/>
            <person name="Xue W."/>
            <person name="Luo G."/>
        </authorList>
    </citation>
    <scope>NUCLEOTIDE SEQUENCE [LARGE SCALE GENOMIC DNA]</scope>
    <source>
        <strain evidence="14 15">AF31-17AC</strain>
    </source>
</reference>
<name>A0A415U3L5_9FIRM</name>
<dbReference type="GO" id="GO:0016887">
    <property type="term" value="F:ATP hydrolysis activity"/>
    <property type="evidence" value="ECO:0007669"/>
    <property type="project" value="RHEA"/>
</dbReference>
<keyword evidence="7" id="KW-0413">Isomerase</keyword>
<dbReference type="InterPro" id="IPR027417">
    <property type="entry name" value="P-loop_NTPase"/>
</dbReference>
<evidence type="ECO:0000259" key="12">
    <source>
        <dbReference type="PROSITE" id="PS51198"/>
    </source>
</evidence>
<evidence type="ECO:0000256" key="8">
    <source>
        <dbReference type="ARBA" id="ARBA00034617"/>
    </source>
</evidence>
<dbReference type="GO" id="GO:0043138">
    <property type="term" value="F:3'-5' DNA helicase activity"/>
    <property type="evidence" value="ECO:0007669"/>
    <property type="project" value="UniProtKB-EC"/>
</dbReference>
<dbReference type="GO" id="GO:0000725">
    <property type="term" value="P:recombinational repair"/>
    <property type="evidence" value="ECO:0007669"/>
    <property type="project" value="TreeGrafter"/>
</dbReference>
<dbReference type="Gene3D" id="1.10.10.160">
    <property type="match status" value="1"/>
</dbReference>
<dbReference type="InterPro" id="IPR014017">
    <property type="entry name" value="DNA_helicase_UvrD-like_C"/>
</dbReference>
<evidence type="ECO:0000256" key="3">
    <source>
        <dbReference type="ARBA" id="ARBA00022801"/>
    </source>
</evidence>
<proteinExistence type="inferred from homology"/>
<dbReference type="PANTHER" id="PTHR11070:SF2">
    <property type="entry name" value="ATP-DEPENDENT DNA HELICASE SRS2"/>
    <property type="match status" value="1"/>
</dbReference>
<keyword evidence="5 11" id="KW-0067">ATP-binding</keyword>
<dbReference type="Gene3D" id="3.40.50.300">
    <property type="entry name" value="P-loop containing nucleotide triphosphate hydrolases"/>
    <property type="match status" value="2"/>
</dbReference>
<protein>
    <recommendedName>
        <fullName evidence="9">DNA 3'-5' helicase</fullName>
        <ecNumber evidence="9">5.6.2.4</ecNumber>
    </recommendedName>
</protein>
<evidence type="ECO:0000256" key="11">
    <source>
        <dbReference type="PROSITE-ProRule" id="PRU00560"/>
    </source>
</evidence>
<dbReference type="PROSITE" id="PS51257">
    <property type="entry name" value="PROKAR_LIPOPROTEIN"/>
    <property type="match status" value="1"/>
</dbReference>
<dbReference type="InterPro" id="IPR000212">
    <property type="entry name" value="DNA_helicase_UvrD/REP"/>
</dbReference>
<dbReference type="Proteomes" id="UP000283700">
    <property type="component" value="Unassembled WGS sequence"/>
</dbReference>
<evidence type="ECO:0000256" key="5">
    <source>
        <dbReference type="ARBA" id="ARBA00022840"/>
    </source>
</evidence>
<dbReference type="InterPro" id="IPR014016">
    <property type="entry name" value="UvrD-like_ATP-bd"/>
</dbReference>
<evidence type="ECO:0000256" key="10">
    <source>
        <dbReference type="ARBA" id="ARBA00048988"/>
    </source>
</evidence>
<gene>
    <name evidence="14" type="ORF">DWZ29_09190</name>
</gene>
<dbReference type="InterPro" id="IPR013986">
    <property type="entry name" value="DExx_box_DNA_helicase_dom_sf"/>
</dbReference>
<keyword evidence="4 11" id="KW-0347">Helicase</keyword>
<feature type="binding site" evidence="11">
    <location>
        <begin position="23"/>
        <end position="30"/>
    </location>
    <ligand>
        <name>ATP</name>
        <dbReference type="ChEBI" id="CHEBI:30616"/>
    </ligand>
</feature>
<dbReference type="CDD" id="cd17932">
    <property type="entry name" value="DEXQc_UvrD"/>
    <property type="match status" value="1"/>
</dbReference>
<dbReference type="PROSITE" id="PS51198">
    <property type="entry name" value="UVRD_HELICASE_ATP_BIND"/>
    <property type="match status" value="1"/>
</dbReference>
<evidence type="ECO:0000256" key="9">
    <source>
        <dbReference type="ARBA" id="ARBA00034808"/>
    </source>
</evidence>
<evidence type="ECO:0000259" key="13">
    <source>
        <dbReference type="PROSITE" id="PS51217"/>
    </source>
</evidence>
<dbReference type="GO" id="GO:0005524">
    <property type="term" value="F:ATP binding"/>
    <property type="evidence" value="ECO:0007669"/>
    <property type="project" value="UniProtKB-UniRule"/>
</dbReference>
<feature type="domain" description="UvrD-like helicase C-terminal" evidence="13">
    <location>
        <begin position="276"/>
        <end position="543"/>
    </location>
</feature>
<dbReference type="AlphaFoldDB" id="A0A415U3L5"/>
<dbReference type="Gene3D" id="1.10.486.10">
    <property type="entry name" value="PCRA, domain 4"/>
    <property type="match status" value="1"/>
</dbReference>
<dbReference type="Pfam" id="PF13361">
    <property type="entry name" value="UvrD_C"/>
    <property type="match status" value="1"/>
</dbReference>
<evidence type="ECO:0000256" key="7">
    <source>
        <dbReference type="ARBA" id="ARBA00023235"/>
    </source>
</evidence>
<keyword evidence="2 11" id="KW-0547">Nucleotide-binding</keyword>
<keyword evidence="3 11" id="KW-0378">Hydrolase</keyword>
<evidence type="ECO:0000256" key="2">
    <source>
        <dbReference type="ARBA" id="ARBA00022741"/>
    </source>
</evidence>
<comment type="similarity">
    <text evidence="1">Belongs to the helicase family. UvrD subfamily.</text>
</comment>
<dbReference type="RefSeq" id="WP_118486118.1">
    <property type="nucleotide sequence ID" value="NZ_QRQO01000023.1"/>
</dbReference>
<keyword evidence="6" id="KW-0238">DNA-binding</keyword>
<dbReference type="GO" id="GO:0033202">
    <property type="term" value="C:DNA helicase complex"/>
    <property type="evidence" value="ECO:0007669"/>
    <property type="project" value="TreeGrafter"/>
</dbReference>
<dbReference type="GO" id="GO:0005829">
    <property type="term" value="C:cytosol"/>
    <property type="evidence" value="ECO:0007669"/>
    <property type="project" value="TreeGrafter"/>
</dbReference>
<evidence type="ECO:0000313" key="15">
    <source>
        <dbReference type="Proteomes" id="UP000283700"/>
    </source>
</evidence>
<dbReference type="GO" id="GO:0003677">
    <property type="term" value="F:DNA binding"/>
    <property type="evidence" value="ECO:0007669"/>
    <property type="project" value="UniProtKB-KW"/>
</dbReference>
<dbReference type="Pfam" id="PF00580">
    <property type="entry name" value="UvrD-helicase"/>
    <property type="match status" value="1"/>
</dbReference>
<dbReference type="EMBL" id="QRQO01000023">
    <property type="protein sequence ID" value="RHN12674.1"/>
    <property type="molecule type" value="Genomic_DNA"/>
</dbReference>
<dbReference type="SUPFAM" id="SSF52540">
    <property type="entry name" value="P-loop containing nucleoside triphosphate hydrolases"/>
    <property type="match status" value="1"/>
</dbReference>
<dbReference type="PROSITE" id="PS51217">
    <property type="entry name" value="UVRD_HELICASE_CTER"/>
    <property type="match status" value="1"/>
</dbReference>
<comment type="catalytic activity">
    <reaction evidence="10">
        <text>ATP + H2O = ADP + phosphate + H(+)</text>
        <dbReference type="Rhea" id="RHEA:13065"/>
        <dbReference type="ChEBI" id="CHEBI:15377"/>
        <dbReference type="ChEBI" id="CHEBI:15378"/>
        <dbReference type="ChEBI" id="CHEBI:30616"/>
        <dbReference type="ChEBI" id="CHEBI:43474"/>
        <dbReference type="ChEBI" id="CHEBI:456216"/>
        <dbReference type="EC" id="5.6.2.4"/>
    </reaction>
</comment>
<comment type="catalytic activity">
    <reaction evidence="8">
        <text>Couples ATP hydrolysis with the unwinding of duplex DNA by translocating in the 3'-5' direction.</text>
        <dbReference type="EC" id="5.6.2.4"/>
    </reaction>
</comment>
<dbReference type="CDD" id="cd18807">
    <property type="entry name" value="SF1_C_UvrD"/>
    <property type="match status" value="1"/>
</dbReference>
<accession>A0A415U3L5</accession>